<accession>A0ABW5TTY9</accession>
<dbReference type="RefSeq" id="WP_379043825.1">
    <property type="nucleotide sequence ID" value="NZ_JBHSKW010000032.1"/>
</dbReference>
<proteinExistence type="predicted"/>
<keyword evidence="2" id="KW-1185">Reference proteome</keyword>
<dbReference type="PROSITE" id="PS51257">
    <property type="entry name" value="PROKAR_LIPOPROTEIN"/>
    <property type="match status" value="1"/>
</dbReference>
<organism evidence="1 2">
    <name type="scientific">Pedobacter alpinus</name>
    <dbReference type="NCBI Taxonomy" id="1590643"/>
    <lineage>
        <taxon>Bacteria</taxon>
        <taxon>Pseudomonadati</taxon>
        <taxon>Bacteroidota</taxon>
        <taxon>Sphingobacteriia</taxon>
        <taxon>Sphingobacteriales</taxon>
        <taxon>Sphingobacteriaceae</taxon>
        <taxon>Pedobacter</taxon>
    </lineage>
</organism>
<sequence length="150" mass="17168">MKHVILFFFLTSLILQSCKKDKRNITTDDPVLLRDKSVAEVRVSLVGNWKIHHTYGYGYSGFIKTPTPNSYFKVLANDSVYLSFNNNITAAGIATYQRKNTEFNFSAVIIEFPIFGGPNSQWIYDYNLKDSLVLTSNRMNSESYTMTKIP</sequence>
<protein>
    <recommendedName>
        <fullName evidence="3">Lipocalin-like domain-containing protein</fullName>
    </recommendedName>
</protein>
<gene>
    <name evidence="1" type="ORF">ACFSSE_09745</name>
</gene>
<reference evidence="2" key="1">
    <citation type="journal article" date="2019" name="Int. J. Syst. Evol. Microbiol.">
        <title>The Global Catalogue of Microorganisms (GCM) 10K type strain sequencing project: providing services to taxonomists for standard genome sequencing and annotation.</title>
        <authorList>
            <consortium name="The Broad Institute Genomics Platform"/>
            <consortium name="The Broad Institute Genome Sequencing Center for Infectious Disease"/>
            <person name="Wu L."/>
            <person name="Ma J."/>
        </authorList>
    </citation>
    <scope>NUCLEOTIDE SEQUENCE [LARGE SCALE GENOMIC DNA]</scope>
    <source>
        <strain evidence="2">KCTC 42456</strain>
    </source>
</reference>
<evidence type="ECO:0008006" key="3">
    <source>
        <dbReference type="Google" id="ProtNLM"/>
    </source>
</evidence>
<evidence type="ECO:0000313" key="2">
    <source>
        <dbReference type="Proteomes" id="UP001597546"/>
    </source>
</evidence>
<dbReference type="Proteomes" id="UP001597546">
    <property type="component" value="Unassembled WGS sequence"/>
</dbReference>
<evidence type="ECO:0000313" key="1">
    <source>
        <dbReference type="EMBL" id="MFD2731988.1"/>
    </source>
</evidence>
<dbReference type="EMBL" id="JBHULV010000028">
    <property type="protein sequence ID" value="MFD2731988.1"/>
    <property type="molecule type" value="Genomic_DNA"/>
</dbReference>
<name>A0ABW5TTY9_9SPHI</name>
<comment type="caution">
    <text evidence="1">The sequence shown here is derived from an EMBL/GenBank/DDBJ whole genome shotgun (WGS) entry which is preliminary data.</text>
</comment>